<name>A0A3M7TTB6_9BACI</name>
<dbReference type="InterPro" id="IPR029044">
    <property type="entry name" value="Nucleotide-diphossugar_trans"/>
</dbReference>
<evidence type="ECO:0000256" key="1">
    <source>
        <dbReference type="ARBA" id="ARBA00006739"/>
    </source>
</evidence>
<evidence type="ECO:0000313" key="3">
    <source>
        <dbReference type="EMBL" id="RNA67593.1"/>
    </source>
</evidence>
<dbReference type="Pfam" id="PF00535">
    <property type="entry name" value="Glycos_transf_2"/>
    <property type="match status" value="1"/>
</dbReference>
<sequence>MTSYKSKEGPLVSVITPAYNAERFIGQTIESVMAQSFQDWEMIIVDDCSTDQTLGIIEKFANRDGRIRATQLPTNSGAAVARNEAIKMSKGQYLAFLDSDDQWLPEKLEKQLDFMKEKGAAFSFTDYIFIDETGKETGEVTEVPECVSYKDLLKENMIGCLTVMIDREKTGCVEMIDIRTRQDYVLWLDLCKRGFKARGLQKPLSKYRVVEGSVSSNKIKMAKQNWKVYREVEKLNLVKSMWYFLNYLYFKVRKYSAL</sequence>
<dbReference type="Gene3D" id="3.90.550.10">
    <property type="entry name" value="Spore Coat Polysaccharide Biosynthesis Protein SpsA, Chain A"/>
    <property type="match status" value="1"/>
</dbReference>
<dbReference type="AlphaFoldDB" id="A0A3M7TTB6"/>
<dbReference type="OrthoDB" id="9785185at2"/>
<keyword evidence="3" id="KW-0808">Transferase</keyword>
<accession>A0A3M7TTB6</accession>
<dbReference type="Proteomes" id="UP000278746">
    <property type="component" value="Unassembled WGS sequence"/>
</dbReference>
<keyword evidence="4" id="KW-1185">Reference proteome</keyword>
<comment type="caution">
    <text evidence="3">The sequence shown here is derived from an EMBL/GenBank/DDBJ whole genome shotgun (WGS) entry which is preliminary data.</text>
</comment>
<feature type="domain" description="Glycosyltransferase 2-like" evidence="2">
    <location>
        <begin position="13"/>
        <end position="136"/>
    </location>
</feature>
<evidence type="ECO:0000313" key="4">
    <source>
        <dbReference type="Proteomes" id="UP000278746"/>
    </source>
</evidence>
<dbReference type="InterPro" id="IPR001173">
    <property type="entry name" value="Glyco_trans_2-like"/>
</dbReference>
<protein>
    <submittedName>
        <fullName evidence="3">Glycosyltransferase family 2 protein</fullName>
    </submittedName>
</protein>
<dbReference type="RefSeq" id="WP_122899146.1">
    <property type="nucleotide sequence ID" value="NZ_RHIB01000002.1"/>
</dbReference>
<dbReference type="CDD" id="cd00761">
    <property type="entry name" value="Glyco_tranf_GTA_type"/>
    <property type="match status" value="1"/>
</dbReference>
<organism evidence="3 4">
    <name type="scientific">Alteribacter keqinensis</name>
    <dbReference type="NCBI Taxonomy" id="2483800"/>
    <lineage>
        <taxon>Bacteria</taxon>
        <taxon>Bacillati</taxon>
        <taxon>Bacillota</taxon>
        <taxon>Bacilli</taxon>
        <taxon>Bacillales</taxon>
        <taxon>Bacillaceae</taxon>
        <taxon>Alteribacter</taxon>
    </lineage>
</organism>
<gene>
    <name evidence="3" type="ORF">EBO34_12780</name>
</gene>
<dbReference type="SUPFAM" id="SSF53448">
    <property type="entry name" value="Nucleotide-diphospho-sugar transferases"/>
    <property type="match status" value="1"/>
</dbReference>
<dbReference type="GO" id="GO:0016758">
    <property type="term" value="F:hexosyltransferase activity"/>
    <property type="evidence" value="ECO:0007669"/>
    <property type="project" value="UniProtKB-ARBA"/>
</dbReference>
<proteinExistence type="inferred from homology"/>
<dbReference type="PANTHER" id="PTHR22916">
    <property type="entry name" value="GLYCOSYLTRANSFERASE"/>
    <property type="match status" value="1"/>
</dbReference>
<dbReference type="PANTHER" id="PTHR22916:SF3">
    <property type="entry name" value="UDP-GLCNAC:BETAGAL BETA-1,3-N-ACETYLGLUCOSAMINYLTRANSFERASE-LIKE PROTEIN 1"/>
    <property type="match status" value="1"/>
</dbReference>
<dbReference type="EMBL" id="RHIB01000002">
    <property type="protein sequence ID" value="RNA67593.1"/>
    <property type="molecule type" value="Genomic_DNA"/>
</dbReference>
<comment type="similarity">
    <text evidence="1">Belongs to the glycosyltransferase 2 family.</text>
</comment>
<dbReference type="FunFam" id="3.90.550.10:FF:000130">
    <property type="entry name" value="Family 2 glycosyl transferase"/>
    <property type="match status" value="1"/>
</dbReference>
<reference evidence="3 4" key="1">
    <citation type="submission" date="2018-10" db="EMBL/GenBank/DDBJ databases">
        <title>Bacillus Keqinensis sp. nov., a moderately halophilic bacterium isolated from a saline-alkaline lake.</title>
        <authorList>
            <person name="Wang H."/>
        </authorList>
    </citation>
    <scope>NUCLEOTIDE SEQUENCE [LARGE SCALE GENOMIC DNA]</scope>
    <source>
        <strain evidence="3 4">KQ-3</strain>
    </source>
</reference>
<evidence type="ECO:0000259" key="2">
    <source>
        <dbReference type="Pfam" id="PF00535"/>
    </source>
</evidence>